<protein>
    <submittedName>
        <fullName evidence="6">AraC family ligand binding domain-containing protein</fullName>
    </submittedName>
</protein>
<keyword evidence="3" id="KW-0010">Activator</keyword>
<dbReference type="EMBL" id="JBHRTR010000023">
    <property type="protein sequence ID" value="MFC3227402.1"/>
    <property type="molecule type" value="Genomic_DNA"/>
</dbReference>
<proteinExistence type="predicted"/>
<gene>
    <name evidence="6" type="ORF">ACFOGJ_09185</name>
</gene>
<keyword evidence="4" id="KW-0804">Transcription</keyword>
<dbReference type="Pfam" id="PF02311">
    <property type="entry name" value="AraC_binding"/>
    <property type="match status" value="1"/>
</dbReference>
<reference evidence="7" key="1">
    <citation type="journal article" date="2019" name="Int. J. Syst. Evol. Microbiol.">
        <title>The Global Catalogue of Microorganisms (GCM) 10K type strain sequencing project: providing services to taxonomists for standard genome sequencing and annotation.</title>
        <authorList>
            <consortium name="The Broad Institute Genomics Platform"/>
            <consortium name="The Broad Institute Genome Sequencing Center for Infectious Disease"/>
            <person name="Wu L."/>
            <person name="Ma J."/>
        </authorList>
    </citation>
    <scope>NUCLEOTIDE SEQUENCE [LARGE SCALE GENOMIC DNA]</scope>
    <source>
        <strain evidence="7">KCTC 42964</strain>
    </source>
</reference>
<dbReference type="InterPro" id="IPR003313">
    <property type="entry name" value="AraC-bd"/>
</dbReference>
<evidence type="ECO:0000256" key="4">
    <source>
        <dbReference type="ARBA" id="ARBA00023163"/>
    </source>
</evidence>
<dbReference type="InterPro" id="IPR018060">
    <property type="entry name" value="HTH_AraC"/>
</dbReference>
<dbReference type="PANTHER" id="PTHR46796:SF2">
    <property type="entry name" value="TRANSCRIPTIONAL REGULATORY PROTEIN"/>
    <property type="match status" value="1"/>
</dbReference>
<dbReference type="PROSITE" id="PS00041">
    <property type="entry name" value="HTH_ARAC_FAMILY_1"/>
    <property type="match status" value="1"/>
</dbReference>
<dbReference type="SMART" id="SM00342">
    <property type="entry name" value="HTH_ARAC"/>
    <property type="match status" value="1"/>
</dbReference>
<dbReference type="Proteomes" id="UP001595528">
    <property type="component" value="Unassembled WGS sequence"/>
</dbReference>
<dbReference type="Gene3D" id="1.10.10.60">
    <property type="entry name" value="Homeodomain-like"/>
    <property type="match status" value="1"/>
</dbReference>
<evidence type="ECO:0000313" key="7">
    <source>
        <dbReference type="Proteomes" id="UP001595528"/>
    </source>
</evidence>
<dbReference type="SUPFAM" id="SSF51215">
    <property type="entry name" value="Regulatory protein AraC"/>
    <property type="match status" value="1"/>
</dbReference>
<feature type="domain" description="HTH araC/xylS-type" evidence="5">
    <location>
        <begin position="158"/>
        <end position="255"/>
    </location>
</feature>
<evidence type="ECO:0000313" key="6">
    <source>
        <dbReference type="EMBL" id="MFC3227402.1"/>
    </source>
</evidence>
<dbReference type="InterPro" id="IPR018062">
    <property type="entry name" value="HTH_AraC-typ_CS"/>
</dbReference>
<dbReference type="PROSITE" id="PS01124">
    <property type="entry name" value="HTH_ARAC_FAMILY_2"/>
    <property type="match status" value="1"/>
</dbReference>
<name>A0ABV7KZJ0_9PROT</name>
<dbReference type="RefSeq" id="WP_379899570.1">
    <property type="nucleotide sequence ID" value="NZ_JBHRTR010000023.1"/>
</dbReference>
<dbReference type="Gene3D" id="2.60.120.10">
    <property type="entry name" value="Jelly Rolls"/>
    <property type="match status" value="1"/>
</dbReference>
<accession>A0ABV7KZJ0</accession>
<dbReference type="CDD" id="cd02208">
    <property type="entry name" value="cupin_RmlC-like"/>
    <property type="match status" value="1"/>
</dbReference>
<dbReference type="InterPro" id="IPR037923">
    <property type="entry name" value="HTH-like"/>
</dbReference>
<organism evidence="6 7">
    <name type="scientific">Marinibaculum pumilum</name>
    <dbReference type="NCBI Taxonomy" id="1766165"/>
    <lineage>
        <taxon>Bacteria</taxon>
        <taxon>Pseudomonadati</taxon>
        <taxon>Pseudomonadota</taxon>
        <taxon>Alphaproteobacteria</taxon>
        <taxon>Rhodospirillales</taxon>
        <taxon>Rhodospirillaceae</taxon>
        <taxon>Marinibaculum</taxon>
    </lineage>
</organism>
<keyword evidence="1" id="KW-0805">Transcription regulation</keyword>
<dbReference type="SUPFAM" id="SSF46689">
    <property type="entry name" value="Homeodomain-like"/>
    <property type="match status" value="2"/>
</dbReference>
<evidence type="ECO:0000256" key="3">
    <source>
        <dbReference type="ARBA" id="ARBA00023159"/>
    </source>
</evidence>
<dbReference type="InterPro" id="IPR050204">
    <property type="entry name" value="AraC_XylS_family_regulators"/>
</dbReference>
<keyword evidence="2" id="KW-0238">DNA-binding</keyword>
<dbReference type="InterPro" id="IPR014710">
    <property type="entry name" value="RmlC-like_jellyroll"/>
</dbReference>
<sequence>MGDAELLRGSFAGYAYDPHTHDRACLALITRGAIRIRMRGREFTARAGDLYAIDAEEPHAGWPVDGDGWRLRTLYVDIAAMQTVLECADGRLAGLAGPIIRDPQVTRIFAGLHRGSEDGRSRLWQAEQFACFAARLLARHACGPLRPPVPGREDAAIRAARDYLESRLDDRVRLAEVAAAAGLPPFRLFRAFERQVGLTPHGYQRQIRLRRATAMIRAGRPLGDIAASCGYADQAHLTRSFRRSLGVTPGAYRTAWQAPSLS</sequence>
<evidence type="ECO:0000256" key="1">
    <source>
        <dbReference type="ARBA" id="ARBA00023015"/>
    </source>
</evidence>
<dbReference type="Pfam" id="PF12833">
    <property type="entry name" value="HTH_18"/>
    <property type="match status" value="1"/>
</dbReference>
<comment type="caution">
    <text evidence="6">The sequence shown here is derived from an EMBL/GenBank/DDBJ whole genome shotgun (WGS) entry which is preliminary data.</text>
</comment>
<dbReference type="InterPro" id="IPR009057">
    <property type="entry name" value="Homeodomain-like_sf"/>
</dbReference>
<dbReference type="PANTHER" id="PTHR46796">
    <property type="entry name" value="HTH-TYPE TRANSCRIPTIONAL ACTIVATOR RHAS-RELATED"/>
    <property type="match status" value="1"/>
</dbReference>
<evidence type="ECO:0000256" key="2">
    <source>
        <dbReference type="ARBA" id="ARBA00023125"/>
    </source>
</evidence>
<keyword evidence="7" id="KW-1185">Reference proteome</keyword>
<evidence type="ECO:0000259" key="5">
    <source>
        <dbReference type="PROSITE" id="PS01124"/>
    </source>
</evidence>